<evidence type="ECO:0000256" key="1">
    <source>
        <dbReference type="SAM" id="MobiDB-lite"/>
    </source>
</evidence>
<accession>A0ABS5G9J1</accession>
<protein>
    <submittedName>
        <fullName evidence="2">Uncharacterized protein</fullName>
    </submittedName>
</protein>
<dbReference type="Proteomes" id="UP001314635">
    <property type="component" value="Unassembled WGS sequence"/>
</dbReference>
<reference evidence="3" key="1">
    <citation type="journal article" date="2021" name="ISME J.">
        <title>Evolutionary origin and ecological implication of a unique nif island in free-living Bradyrhizobium lineages.</title>
        <authorList>
            <person name="Tao J."/>
        </authorList>
    </citation>
    <scope>NUCLEOTIDE SEQUENCE [LARGE SCALE GENOMIC DNA]</scope>
    <source>
        <strain evidence="3">SZCCT0094</strain>
    </source>
</reference>
<gene>
    <name evidence="2" type="ORF">JQ619_19715</name>
</gene>
<sequence length="184" mass="19998">MTAAATQSVPSDRTTQRPAGSAIDPARAAILRAANINPRTGLATDYLNHFNEAVMLLEMIPDIPECAEDFLAWSPLTYPEHFTHTNFKARDLVIEAYEQADPSIRDKFDHITKTMTDILLAVGSAMREAKQDATKAKLAEQAAGWVKPLVSQAGGIINGDIEFDPEPVAEVDEVDAVDAIMASF</sequence>
<keyword evidence="3" id="KW-1185">Reference proteome</keyword>
<proteinExistence type="predicted"/>
<feature type="region of interest" description="Disordered" evidence="1">
    <location>
        <begin position="1"/>
        <end position="22"/>
    </location>
</feature>
<organism evidence="2 3">
    <name type="scientific">Bradyrhizobium denitrificans</name>
    <dbReference type="NCBI Taxonomy" id="2734912"/>
    <lineage>
        <taxon>Bacteria</taxon>
        <taxon>Pseudomonadati</taxon>
        <taxon>Pseudomonadota</taxon>
        <taxon>Alphaproteobacteria</taxon>
        <taxon>Hyphomicrobiales</taxon>
        <taxon>Nitrobacteraceae</taxon>
        <taxon>Bradyrhizobium</taxon>
    </lineage>
</organism>
<evidence type="ECO:0000313" key="3">
    <source>
        <dbReference type="Proteomes" id="UP001314635"/>
    </source>
</evidence>
<evidence type="ECO:0000313" key="2">
    <source>
        <dbReference type="EMBL" id="MBR1138005.1"/>
    </source>
</evidence>
<dbReference type="RefSeq" id="WP_041750553.1">
    <property type="nucleotide sequence ID" value="NZ_JABFDP010000021.1"/>
</dbReference>
<comment type="caution">
    <text evidence="2">The sequence shown here is derived from an EMBL/GenBank/DDBJ whole genome shotgun (WGS) entry which is preliminary data.</text>
</comment>
<dbReference type="EMBL" id="JAFCLK010000018">
    <property type="protein sequence ID" value="MBR1138005.1"/>
    <property type="molecule type" value="Genomic_DNA"/>
</dbReference>
<name>A0ABS5G9J1_9BRAD</name>
<feature type="compositionally biased region" description="Polar residues" evidence="1">
    <location>
        <begin position="1"/>
        <end position="18"/>
    </location>
</feature>